<comment type="caution">
    <text evidence="1">The sequence shown here is derived from an EMBL/GenBank/DDBJ whole genome shotgun (WGS) entry which is preliminary data.</text>
</comment>
<name>A0A420VDQ2_9BACI</name>
<protein>
    <submittedName>
        <fullName evidence="1">Uncharacterized protein</fullName>
    </submittedName>
</protein>
<reference evidence="1 2" key="1">
    <citation type="submission" date="2013-12" db="EMBL/GenBank/DDBJ databases">
        <title>Genome and proteome characterization of Caldibacillus debilis GB1 derived from a cellulolytic aero-tolerant co-culture.</title>
        <authorList>
            <person name="Wushke S.T."/>
            <person name="Zhang X."/>
            <person name="Fristensky B."/>
            <person name="Wilkins J.A."/>
            <person name="Levin D.B."/>
            <person name="Sparling R."/>
        </authorList>
    </citation>
    <scope>NUCLEOTIDE SEQUENCE [LARGE SCALE GENOMIC DNA]</scope>
    <source>
        <strain evidence="1 2">GB1</strain>
    </source>
</reference>
<gene>
    <name evidence="1" type="ORF">Cdeb_01312</name>
</gene>
<dbReference type="AlphaFoldDB" id="A0A420VDQ2"/>
<dbReference type="EMBL" id="AZRV01000035">
    <property type="protein sequence ID" value="RKO61817.1"/>
    <property type="molecule type" value="Genomic_DNA"/>
</dbReference>
<sequence length="338" mass="39022">MSLDQLLAGLEKEGVKVTVENIDRYLHQAGVIVKVHIGRIRGSIELSPKLLGLKMTEGVKAFFDKHAKNGTLNFLDNETLAELERIENRVRMAKTRMSIGYDNSYMPIETYRQFAEYLETQRAAYFAKRDEILSRWENLKQDFMTQLNHVLRDLHSDPEDIEKIHQAVMKKYPSKEEFRDSFYMRASLRAFPVTQNIHLFDEDISEQVKESAIKENLKLVREAVGICLNDLFQAANKVHQSLDEKRKLEARTKGSVLKTIKTVRINNIMKHPTVEELTIKLEKLVATQDVDDGLEMAETIMSVAYGQAKELDLMEYMDLRESNIPEDDLEVLYISHAA</sequence>
<dbReference type="Proteomes" id="UP000286235">
    <property type="component" value="Unassembled WGS sequence"/>
</dbReference>
<proteinExistence type="predicted"/>
<evidence type="ECO:0000313" key="1">
    <source>
        <dbReference type="EMBL" id="RKO61817.1"/>
    </source>
</evidence>
<organism evidence="1 2">
    <name type="scientific">Caldibacillus debilis GB1</name>
    <dbReference type="NCBI Taxonomy" id="1339248"/>
    <lineage>
        <taxon>Bacteria</taxon>
        <taxon>Bacillati</taxon>
        <taxon>Bacillota</taxon>
        <taxon>Bacilli</taxon>
        <taxon>Bacillales</taxon>
        <taxon>Bacillaceae</taxon>
        <taxon>Caldibacillus</taxon>
    </lineage>
</organism>
<evidence type="ECO:0000313" key="2">
    <source>
        <dbReference type="Proteomes" id="UP000286235"/>
    </source>
</evidence>
<dbReference type="RefSeq" id="WP_120669261.1">
    <property type="nucleotide sequence ID" value="NZ_AZRV01000035.1"/>
</dbReference>
<accession>A0A420VDQ2</accession>
<keyword evidence="2" id="KW-1185">Reference proteome</keyword>